<evidence type="ECO:0000313" key="2">
    <source>
        <dbReference type="Proteomes" id="UP001151582"/>
    </source>
</evidence>
<evidence type="ECO:0000313" key="1">
    <source>
        <dbReference type="EMBL" id="KAJ1970580.1"/>
    </source>
</evidence>
<proteinExistence type="predicted"/>
<dbReference type="EMBL" id="JANBQB010001712">
    <property type="protein sequence ID" value="KAJ1970580.1"/>
    <property type="molecule type" value="Genomic_DNA"/>
</dbReference>
<accession>A0A9W8B156</accession>
<dbReference type="AlphaFoldDB" id="A0A9W8B156"/>
<reference evidence="1" key="1">
    <citation type="submission" date="2022-07" db="EMBL/GenBank/DDBJ databases">
        <title>Phylogenomic reconstructions and comparative analyses of Kickxellomycotina fungi.</title>
        <authorList>
            <person name="Reynolds N.K."/>
            <person name="Stajich J.E."/>
            <person name="Barry K."/>
            <person name="Grigoriev I.V."/>
            <person name="Crous P."/>
            <person name="Smith M.E."/>
        </authorList>
    </citation>
    <scope>NUCLEOTIDE SEQUENCE</scope>
    <source>
        <strain evidence="1">RSA 567</strain>
    </source>
</reference>
<dbReference type="OrthoDB" id="297643at2759"/>
<organism evidence="1 2">
    <name type="scientific">Dimargaris verticillata</name>
    <dbReference type="NCBI Taxonomy" id="2761393"/>
    <lineage>
        <taxon>Eukaryota</taxon>
        <taxon>Fungi</taxon>
        <taxon>Fungi incertae sedis</taxon>
        <taxon>Zoopagomycota</taxon>
        <taxon>Kickxellomycotina</taxon>
        <taxon>Dimargaritomycetes</taxon>
        <taxon>Dimargaritales</taxon>
        <taxon>Dimargaritaceae</taxon>
        <taxon>Dimargaris</taxon>
    </lineage>
</organism>
<gene>
    <name evidence="1" type="ORF">H4R34_006017</name>
</gene>
<protein>
    <submittedName>
        <fullName evidence="1">Uncharacterized protein</fullName>
    </submittedName>
</protein>
<feature type="non-terminal residue" evidence="1">
    <location>
        <position position="375"/>
    </location>
</feature>
<dbReference type="Proteomes" id="UP001151582">
    <property type="component" value="Unassembled WGS sequence"/>
</dbReference>
<comment type="caution">
    <text evidence="1">The sequence shown here is derived from an EMBL/GenBank/DDBJ whole genome shotgun (WGS) entry which is preliminary data.</text>
</comment>
<keyword evidence="2" id="KW-1185">Reference proteome</keyword>
<name>A0A9W8B156_9FUNG</name>
<sequence length="375" mass="41430">MVRRVESVLVGADNDSAVGAPESIHILTYQREFNVAQITYALGRLLIYCRTAGQPLLHWLLHTQVPDVVVGIFDQLAQADLSLLVVLSSISPCSYLELVLEILFQFILSHATVSLADSAFETSNNPAKPRSVQAHPTQQPVLHLVTYLISQSPYLDIEIRNRAEICVVHQLYYSVQHALVDYQPDLLRLLLALAAVPAQPDLAPRLALLPRDSMPHEANQQLVAVNMDRTYSSGDGNRLSTAALFQPLPSVIHASRQPPVRSQRATRMHSAIPSLQPLNVSAAKTVHSATNLAESSLFTRTLLDALSLASNRPVLRAWVDFLGLALGQFSHSFGRTLWPTAVLLCLQLREAREQLKLLDVTPSLPDHMHQVLYAP</sequence>